<dbReference type="Proteomes" id="UP000004978">
    <property type="component" value="Unassembled WGS sequence"/>
</dbReference>
<dbReference type="EMBL" id="AFXA01000009">
    <property type="protein sequence ID" value="EGV00339.1"/>
    <property type="molecule type" value="Genomic_DNA"/>
</dbReference>
<proteinExistence type="predicted"/>
<organism evidence="1 2">
    <name type="scientific">Mycoplasmopsis columbina SF7</name>
    <dbReference type="NCBI Taxonomy" id="1037410"/>
    <lineage>
        <taxon>Bacteria</taxon>
        <taxon>Bacillati</taxon>
        <taxon>Mycoplasmatota</taxon>
        <taxon>Mycoplasmoidales</taxon>
        <taxon>Metamycoplasmataceae</taxon>
        <taxon>Mycoplasmopsis</taxon>
    </lineage>
</organism>
<evidence type="ECO:0000313" key="2">
    <source>
        <dbReference type="Proteomes" id="UP000004978"/>
    </source>
</evidence>
<sequence>MRNKKITVNLIKKSKVNLKDQKFLKNYKKAWKIKKMFFNLEKIILILKWEFDAVKLNELNYKIAQNIKFSQEEFRQLILDVFIDKSEKEFINHFLYFYLFAIQKYFFRKKKKIEFLIENVYETKNLYQLDAEKRSYYYKFLKSFENYDNYNSRLRKLFTKLPFLLTKA</sequence>
<dbReference type="AlphaFoldDB" id="F9UJZ3"/>
<comment type="caution">
    <text evidence="1">The sequence shown here is derived from an EMBL/GenBank/DDBJ whole genome shotgun (WGS) entry which is preliminary data.</text>
</comment>
<evidence type="ECO:0000313" key="1">
    <source>
        <dbReference type="EMBL" id="EGV00339.1"/>
    </source>
</evidence>
<accession>F9UJZ3</accession>
<keyword evidence="2" id="KW-1185">Reference proteome</keyword>
<gene>
    <name evidence="1" type="ORF">MCSF7_00999</name>
</gene>
<name>F9UJZ3_9BACT</name>
<reference evidence="1 2" key="1">
    <citation type="journal article" date="2013" name="Genome Announc.">
        <title>Genome Sequence of Mycoplasma columbinum Strain SF7.</title>
        <authorList>
            <person name="Guo Z."/>
            <person name="Xu X."/>
            <person name="Zheng Q."/>
            <person name="Li T."/>
            <person name="Kuang S."/>
            <person name="Zhang Z."/>
            <person name="Chen Y."/>
            <person name="Lu X."/>
            <person name="Zhou R."/>
            <person name="Bi D."/>
            <person name="Jin H."/>
        </authorList>
    </citation>
    <scope>NUCLEOTIDE SEQUENCE [LARGE SCALE GENOMIC DNA]</scope>
    <source>
        <strain evidence="1 2">SF7</strain>
    </source>
</reference>
<protein>
    <submittedName>
        <fullName evidence="1">Uncharacterized protein</fullName>
    </submittedName>
</protein>
<dbReference type="STRING" id="1037410.MCSF7_00999"/>
<dbReference type="RefSeq" id="WP_006608610.1">
    <property type="nucleotide sequence ID" value="NZ_AFXA01000009.1"/>
</dbReference>